<feature type="chain" id="PRO_5012534174" description="Lipoprotein" evidence="1">
    <location>
        <begin position="19"/>
        <end position="160"/>
    </location>
</feature>
<dbReference type="EMBL" id="FXYH01000005">
    <property type="protein sequence ID" value="SMX39664.1"/>
    <property type="molecule type" value="Genomic_DNA"/>
</dbReference>
<sequence>MRVLLLALTLLASSPAMALSCLKPSAVRSYLEANASEDRWGAVVGRLHFDESRLPDVVGQDGRKDVELRGQLVGESLGPNGFEDPFQGGITLRVVCTGSWCGQARSGGFYLVFVKREGVRHYAIADPCESWLFENPRPRTLERLERCYRGGYCDPDEDED</sequence>
<evidence type="ECO:0000313" key="3">
    <source>
        <dbReference type="Proteomes" id="UP000220836"/>
    </source>
</evidence>
<keyword evidence="3" id="KW-1185">Reference proteome</keyword>
<name>A0A238KB40_9RHOB</name>
<gene>
    <name evidence="2" type="ORF">PEV8663_01812</name>
</gene>
<dbReference type="AlphaFoldDB" id="A0A238KB40"/>
<accession>A0A238KB40</accession>
<protein>
    <recommendedName>
        <fullName evidence="4">Lipoprotein</fullName>
    </recommendedName>
</protein>
<keyword evidence="1" id="KW-0732">Signal</keyword>
<evidence type="ECO:0000313" key="2">
    <source>
        <dbReference type="EMBL" id="SMX39664.1"/>
    </source>
</evidence>
<proteinExistence type="predicted"/>
<evidence type="ECO:0008006" key="4">
    <source>
        <dbReference type="Google" id="ProtNLM"/>
    </source>
</evidence>
<dbReference type="Proteomes" id="UP000220836">
    <property type="component" value="Unassembled WGS sequence"/>
</dbReference>
<dbReference type="RefSeq" id="WP_097804307.1">
    <property type="nucleotide sequence ID" value="NZ_FXYH01000005.1"/>
</dbReference>
<dbReference type="PROSITE" id="PS51257">
    <property type="entry name" value="PROKAR_LIPOPROTEIN"/>
    <property type="match status" value="1"/>
</dbReference>
<dbReference type="OrthoDB" id="8451541at2"/>
<evidence type="ECO:0000256" key="1">
    <source>
        <dbReference type="SAM" id="SignalP"/>
    </source>
</evidence>
<reference evidence="2 3" key="1">
    <citation type="submission" date="2017-05" db="EMBL/GenBank/DDBJ databases">
        <authorList>
            <person name="Song R."/>
            <person name="Chenine A.L."/>
            <person name="Ruprecht R.M."/>
        </authorList>
    </citation>
    <scope>NUCLEOTIDE SEQUENCE [LARGE SCALE GENOMIC DNA]</scope>
    <source>
        <strain evidence="2 3">CECT 8663</strain>
    </source>
</reference>
<organism evidence="2 3">
    <name type="scientific">Pelagimonas varians</name>
    <dbReference type="NCBI Taxonomy" id="696760"/>
    <lineage>
        <taxon>Bacteria</taxon>
        <taxon>Pseudomonadati</taxon>
        <taxon>Pseudomonadota</taxon>
        <taxon>Alphaproteobacteria</taxon>
        <taxon>Rhodobacterales</taxon>
        <taxon>Roseobacteraceae</taxon>
        <taxon>Pelagimonas</taxon>
    </lineage>
</organism>
<feature type="signal peptide" evidence="1">
    <location>
        <begin position="1"/>
        <end position="18"/>
    </location>
</feature>